<dbReference type="GO" id="GO:0008483">
    <property type="term" value="F:transaminase activity"/>
    <property type="evidence" value="ECO:0007669"/>
    <property type="project" value="UniProtKB-KW"/>
</dbReference>
<dbReference type="Gene3D" id="3.90.1150.10">
    <property type="entry name" value="Aspartate Aminotransferase, domain 1"/>
    <property type="match status" value="1"/>
</dbReference>
<keyword evidence="2" id="KW-0032">Aminotransferase</keyword>
<dbReference type="SUPFAM" id="SSF53383">
    <property type="entry name" value="PLP-dependent transferases"/>
    <property type="match status" value="1"/>
</dbReference>
<dbReference type="InterPro" id="IPR004839">
    <property type="entry name" value="Aminotransferase_I/II_large"/>
</dbReference>
<evidence type="ECO:0000313" key="2">
    <source>
        <dbReference type="EMBL" id="KAB2453711.1"/>
    </source>
</evidence>
<dbReference type="Pfam" id="PF00155">
    <property type="entry name" value="Aminotran_1_2"/>
    <property type="match status" value="1"/>
</dbReference>
<dbReference type="RefSeq" id="WP_090977143.1">
    <property type="nucleotide sequence ID" value="NZ_CP024655.1"/>
</dbReference>
<evidence type="ECO:0000313" key="3">
    <source>
        <dbReference type="Proteomes" id="UP000461739"/>
    </source>
</evidence>
<keyword evidence="2" id="KW-0808">Transferase</keyword>
<dbReference type="GO" id="GO:0030170">
    <property type="term" value="F:pyridoxal phosphate binding"/>
    <property type="evidence" value="ECO:0007669"/>
    <property type="project" value="InterPro"/>
</dbReference>
<comment type="caution">
    <text evidence="2">The sequence shown here is derived from an EMBL/GenBank/DDBJ whole genome shotgun (WGS) entry which is preliminary data.</text>
</comment>
<reference evidence="2 3" key="1">
    <citation type="submission" date="2019-10" db="EMBL/GenBank/DDBJ databases">
        <title>Bacillus from the desert of Cuatro Cinegas, Coahuila.</title>
        <authorList>
            <person name="Olmedo-Alvarez G."/>
            <person name="Saldana S."/>
            <person name="Barcelo D."/>
        </authorList>
    </citation>
    <scope>NUCLEOTIDE SEQUENCE [LARGE SCALE GENOMIC DNA]</scope>
    <source>
        <strain evidence="2 3">CH316_11T</strain>
    </source>
</reference>
<feature type="domain" description="Aminotransferase class I/classII large" evidence="1">
    <location>
        <begin position="58"/>
        <end position="365"/>
    </location>
</feature>
<dbReference type="AlphaFoldDB" id="A0AAN6B9T6"/>
<dbReference type="InterPro" id="IPR015421">
    <property type="entry name" value="PyrdxlP-dep_Trfase_major"/>
</dbReference>
<proteinExistence type="predicted"/>
<dbReference type="Proteomes" id="UP000461739">
    <property type="component" value="Unassembled WGS sequence"/>
</dbReference>
<dbReference type="PANTHER" id="PTHR43510">
    <property type="entry name" value="AMINOTRANSFERASE FUNCTION, HYPOTHETICAL (EUROFUNG)"/>
    <property type="match status" value="1"/>
</dbReference>
<protein>
    <submittedName>
        <fullName evidence="2">Aminotransferase class I/II-fold pyridoxal phosphate-dependent enzyme</fullName>
    </submittedName>
</protein>
<sequence>MSKFTNLTRYEEIGLNQDYNLADGHAHQGQSETQKSIISELSTIFYESELTKQKVLEKEFQYEFYKLAGQHSAIDHPRTMLCYSASLSTDLIATYLQKKNMTVSLLQPCFDNLATILKRRNVELSPVSEDAFSSINLETTLDNITTDALFLTLPNNPTGFMLTQGELETVIKYCKKNNKLLIIDCTFRFYHPDSFWDQYKMLEDLGVSYFVVEDTGKTFPTQDLKCSILAASEDLYEDILELHNDILLNVSPFILNLLIKYMKDMSKEGFQSTLWDIINTNRKYLRKVLENSILVPYNSDTIISVEWLQIVNDDVNSLDLLEEMRNFGLGVLPGDHFYWNNPEIGERYIRIALARNPEMFKASCDVLAEFLTATRSKSMITVGV</sequence>
<dbReference type="Gene3D" id="3.40.640.10">
    <property type="entry name" value="Type I PLP-dependent aspartate aminotransferase-like (Major domain)"/>
    <property type="match status" value="1"/>
</dbReference>
<dbReference type="PANTHER" id="PTHR43510:SF1">
    <property type="entry name" value="AMINOTRANSFERASE FUNCTION, HYPOTHETICAL (EUROFUNG)"/>
    <property type="match status" value="1"/>
</dbReference>
<dbReference type="InterPro" id="IPR015424">
    <property type="entry name" value="PyrdxlP-dep_Trfase"/>
</dbReference>
<gene>
    <name evidence="2" type="ORF">F8165_01420</name>
</gene>
<name>A0AAN6B9T6_BACCE</name>
<accession>A0AAN6B9T6</accession>
<dbReference type="InterPro" id="IPR015422">
    <property type="entry name" value="PyrdxlP-dep_Trfase_small"/>
</dbReference>
<organism evidence="2 3">
    <name type="scientific">Bacillus cereus</name>
    <dbReference type="NCBI Taxonomy" id="1396"/>
    <lineage>
        <taxon>Bacteria</taxon>
        <taxon>Bacillati</taxon>
        <taxon>Bacillota</taxon>
        <taxon>Bacilli</taxon>
        <taxon>Bacillales</taxon>
        <taxon>Bacillaceae</taxon>
        <taxon>Bacillus</taxon>
        <taxon>Bacillus cereus group</taxon>
    </lineage>
</organism>
<dbReference type="EMBL" id="WBPI01000001">
    <property type="protein sequence ID" value="KAB2453711.1"/>
    <property type="molecule type" value="Genomic_DNA"/>
</dbReference>
<evidence type="ECO:0000259" key="1">
    <source>
        <dbReference type="Pfam" id="PF00155"/>
    </source>
</evidence>